<evidence type="ECO:0000313" key="3">
    <source>
        <dbReference type="EMBL" id="CAG9313038.1"/>
    </source>
</evidence>
<protein>
    <submittedName>
        <fullName evidence="3">Uncharacterized protein</fullName>
    </submittedName>
</protein>
<evidence type="ECO:0000313" key="4">
    <source>
        <dbReference type="Proteomes" id="UP001162131"/>
    </source>
</evidence>
<feature type="transmembrane region" description="Helical" evidence="2">
    <location>
        <begin position="12"/>
        <end position="34"/>
    </location>
</feature>
<feature type="transmembrane region" description="Helical" evidence="2">
    <location>
        <begin position="183"/>
        <end position="206"/>
    </location>
</feature>
<gene>
    <name evidence="3" type="ORF">BSTOLATCC_MIC7823</name>
</gene>
<name>A0AAU9ICF1_9CILI</name>
<sequence>MAATVCCMSTKLWWGLSIAFLLMIMALELATLGATRWFTQGNEPETDWEGGLLGPTPDSNYFSDSLPYSNRWDRCNDGSTNDQDGLCEMWHSLWAGGVIYILFETISLFFISATIFVLLLDICRGTREIWLSVVFYWNVLAWHFFALVIWSGLSMMYFDENCDSVTWNHGQSQARVCGKEGPAIALACVLFIPFTATLHTVVYLVAKKKQLKEADEYDLKVTKGQETDRMASDNRLEEENEQFHHHHHKGTRA</sequence>
<feature type="transmembrane region" description="Helical" evidence="2">
    <location>
        <begin position="98"/>
        <end position="122"/>
    </location>
</feature>
<comment type="caution">
    <text evidence="3">The sequence shown here is derived from an EMBL/GenBank/DDBJ whole genome shotgun (WGS) entry which is preliminary data.</text>
</comment>
<dbReference type="Proteomes" id="UP001162131">
    <property type="component" value="Unassembled WGS sequence"/>
</dbReference>
<dbReference type="AlphaFoldDB" id="A0AAU9ICF1"/>
<keyword evidence="4" id="KW-1185">Reference proteome</keyword>
<feature type="compositionally biased region" description="Basic residues" evidence="1">
    <location>
        <begin position="244"/>
        <end position="253"/>
    </location>
</feature>
<evidence type="ECO:0000256" key="1">
    <source>
        <dbReference type="SAM" id="MobiDB-lite"/>
    </source>
</evidence>
<feature type="transmembrane region" description="Helical" evidence="2">
    <location>
        <begin position="129"/>
        <end position="150"/>
    </location>
</feature>
<accession>A0AAU9ICF1</accession>
<dbReference type="EMBL" id="CAJZBQ010000009">
    <property type="protein sequence ID" value="CAG9313038.1"/>
    <property type="molecule type" value="Genomic_DNA"/>
</dbReference>
<organism evidence="3 4">
    <name type="scientific">Blepharisma stoltei</name>
    <dbReference type="NCBI Taxonomy" id="1481888"/>
    <lineage>
        <taxon>Eukaryota</taxon>
        <taxon>Sar</taxon>
        <taxon>Alveolata</taxon>
        <taxon>Ciliophora</taxon>
        <taxon>Postciliodesmatophora</taxon>
        <taxon>Heterotrichea</taxon>
        <taxon>Heterotrichida</taxon>
        <taxon>Blepharismidae</taxon>
        <taxon>Blepharisma</taxon>
    </lineage>
</organism>
<feature type="compositionally biased region" description="Basic and acidic residues" evidence="1">
    <location>
        <begin position="228"/>
        <end position="243"/>
    </location>
</feature>
<keyword evidence="2" id="KW-0472">Membrane</keyword>
<evidence type="ECO:0000256" key="2">
    <source>
        <dbReference type="SAM" id="Phobius"/>
    </source>
</evidence>
<proteinExistence type="predicted"/>
<reference evidence="3" key="1">
    <citation type="submission" date="2021-09" db="EMBL/GenBank/DDBJ databases">
        <authorList>
            <consortium name="AG Swart"/>
            <person name="Singh M."/>
            <person name="Singh A."/>
            <person name="Seah K."/>
            <person name="Emmerich C."/>
        </authorList>
    </citation>
    <scope>NUCLEOTIDE SEQUENCE</scope>
    <source>
        <strain evidence="3">ATCC30299</strain>
    </source>
</reference>
<keyword evidence="2" id="KW-1133">Transmembrane helix</keyword>
<keyword evidence="2" id="KW-0812">Transmembrane</keyword>
<feature type="region of interest" description="Disordered" evidence="1">
    <location>
        <begin position="228"/>
        <end position="253"/>
    </location>
</feature>